<evidence type="ECO:0000259" key="2">
    <source>
        <dbReference type="Pfam" id="PF00296"/>
    </source>
</evidence>
<dbReference type="InterPro" id="IPR019922">
    <property type="entry name" value="Lucif-like_OxRdatse_MSMEG_4141"/>
</dbReference>
<dbReference type="PANTHER" id="PTHR43244:SF1">
    <property type="entry name" value="5,10-METHYLENETETRAHYDROMETHANOPTERIN REDUCTASE"/>
    <property type="match status" value="1"/>
</dbReference>
<dbReference type="InterPro" id="IPR011251">
    <property type="entry name" value="Luciferase-like_dom"/>
</dbReference>
<dbReference type="InterPro" id="IPR036661">
    <property type="entry name" value="Luciferase-like_sf"/>
</dbReference>
<keyword evidence="1" id="KW-0560">Oxidoreductase</keyword>
<name>A0ABN2MGR1_9PSEU</name>
<evidence type="ECO:0000313" key="4">
    <source>
        <dbReference type="Proteomes" id="UP001500449"/>
    </source>
</evidence>
<proteinExistence type="predicted"/>
<keyword evidence="4" id="KW-1185">Reference proteome</keyword>
<dbReference type="NCBIfam" id="TIGR03620">
    <property type="entry name" value="F420_MSMEG_4141"/>
    <property type="match status" value="1"/>
</dbReference>
<reference evidence="3 4" key="1">
    <citation type="journal article" date="2019" name="Int. J. Syst. Evol. Microbiol.">
        <title>The Global Catalogue of Microorganisms (GCM) 10K type strain sequencing project: providing services to taxonomists for standard genome sequencing and annotation.</title>
        <authorList>
            <consortium name="The Broad Institute Genomics Platform"/>
            <consortium name="The Broad Institute Genome Sequencing Center for Infectious Disease"/>
            <person name="Wu L."/>
            <person name="Ma J."/>
        </authorList>
    </citation>
    <scope>NUCLEOTIDE SEQUENCE [LARGE SCALE GENOMIC DNA]</scope>
    <source>
        <strain evidence="3 4">JCM 16009</strain>
    </source>
</reference>
<evidence type="ECO:0000313" key="3">
    <source>
        <dbReference type="EMBL" id="GAA1826452.1"/>
    </source>
</evidence>
<dbReference type="Pfam" id="PF00296">
    <property type="entry name" value="Bac_luciferase"/>
    <property type="match status" value="1"/>
</dbReference>
<dbReference type="InterPro" id="IPR050564">
    <property type="entry name" value="F420-G6PD/mer"/>
</dbReference>
<accession>A0ABN2MGR1</accession>
<dbReference type="Gene3D" id="3.20.20.30">
    <property type="entry name" value="Luciferase-like domain"/>
    <property type="match status" value="1"/>
</dbReference>
<protein>
    <submittedName>
        <fullName evidence="3">TIGR03620 family F420-dependent LLM class oxidoreductase</fullName>
    </submittedName>
</protein>
<dbReference type="SUPFAM" id="SSF51679">
    <property type="entry name" value="Bacterial luciferase-like"/>
    <property type="match status" value="1"/>
</dbReference>
<dbReference type="EMBL" id="BAAAQK010000001">
    <property type="protein sequence ID" value="GAA1826452.1"/>
    <property type="molecule type" value="Genomic_DNA"/>
</dbReference>
<organism evidence="3 4">
    <name type="scientific">Pseudonocardia ailaonensis</name>
    <dbReference type="NCBI Taxonomy" id="367279"/>
    <lineage>
        <taxon>Bacteria</taxon>
        <taxon>Bacillati</taxon>
        <taxon>Actinomycetota</taxon>
        <taxon>Actinomycetes</taxon>
        <taxon>Pseudonocardiales</taxon>
        <taxon>Pseudonocardiaceae</taxon>
        <taxon>Pseudonocardia</taxon>
    </lineage>
</organism>
<feature type="domain" description="Luciferase-like" evidence="2">
    <location>
        <begin position="17"/>
        <end position="268"/>
    </location>
</feature>
<dbReference type="RefSeq" id="WP_344411388.1">
    <property type="nucleotide sequence ID" value="NZ_BAAAQK010000001.1"/>
</dbReference>
<comment type="caution">
    <text evidence="3">The sequence shown here is derived from an EMBL/GenBank/DDBJ whole genome shotgun (WGS) entry which is preliminary data.</text>
</comment>
<sequence>MELGRVGIWTTAFDRQPSAAARRAAGELEQLGYPTLWLNEAIGRDPFVMAGMLLASTSRLTVATGIANIYARDAMTTEAARKTLAEAYPGRFLLGLGVSSPALVAKVRGHDYRRPLSYLRSYLDAMDAAPFAAVGPDGPQWTVLGALGPRMIELAGTRTNGAHPYLTTPEHTRQAREILGDGPFLAPEQMVLLERDPATARAIGRAAISFYLRAPGYLANLRRLGFADEDWANPKQASDRLVDALVAWGDLDTVVARVREHHQAGADHVAVQVLRGDAEIPLPEWRTLAPALL</sequence>
<dbReference type="PANTHER" id="PTHR43244">
    <property type="match status" value="1"/>
</dbReference>
<dbReference type="Proteomes" id="UP001500449">
    <property type="component" value="Unassembled WGS sequence"/>
</dbReference>
<gene>
    <name evidence="3" type="ORF">GCM10009836_00070</name>
</gene>
<evidence type="ECO:0000256" key="1">
    <source>
        <dbReference type="ARBA" id="ARBA00023002"/>
    </source>
</evidence>